<dbReference type="SUPFAM" id="SSF51391">
    <property type="entry name" value="Thiamin phosphate synthase"/>
    <property type="match status" value="1"/>
</dbReference>
<proteinExistence type="inferred from homology"/>
<dbReference type="AlphaFoldDB" id="A0A561ELW9"/>
<evidence type="ECO:0000256" key="5">
    <source>
        <dbReference type="ARBA" id="ARBA00022842"/>
    </source>
</evidence>
<dbReference type="NCBIfam" id="TIGR00693">
    <property type="entry name" value="thiE"/>
    <property type="match status" value="1"/>
</dbReference>
<dbReference type="PANTHER" id="PTHR20857">
    <property type="entry name" value="THIAMINE-PHOSPHATE PYROPHOSPHORYLASE"/>
    <property type="match status" value="1"/>
</dbReference>
<feature type="binding site" evidence="11">
    <location>
        <begin position="42"/>
        <end position="46"/>
    </location>
    <ligand>
        <name>4-amino-2-methyl-5-(diphosphooxymethyl)pyrimidine</name>
        <dbReference type="ChEBI" id="CHEBI:57841"/>
    </ligand>
</feature>
<dbReference type="Pfam" id="PF02581">
    <property type="entry name" value="TMP-TENI"/>
    <property type="match status" value="1"/>
</dbReference>
<dbReference type="EC" id="2.5.1.3" evidence="11"/>
<comment type="catalytic activity">
    <reaction evidence="7 11 12">
        <text>4-methyl-5-(2-phosphooxyethyl)-thiazole + 4-amino-2-methyl-5-(diphosphooxymethyl)pyrimidine + H(+) = thiamine phosphate + diphosphate</text>
        <dbReference type="Rhea" id="RHEA:22328"/>
        <dbReference type="ChEBI" id="CHEBI:15378"/>
        <dbReference type="ChEBI" id="CHEBI:33019"/>
        <dbReference type="ChEBI" id="CHEBI:37575"/>
        <dbReference type="ChEBI" id="CHEBI:57841"/>
        <dbReference type="ChEBI" id="CHEBI:58296"/>
        <dbReference type="EC" id="2.5.1.3"/>
    </reaction>
</comment>
<keyword evidence="6 11" id="KW-0784">Thiamine biosynthesis</keyword>
<dbReference type="GO" id="GO:0004789">
    <property type="term" value="F:thiamine-phosphate diphosphorylase activity"/>
    <property type="evidence" value="ECO:0007669"/>
    <property type="project" value="UniProtKB-UniRule"/>
</dbReference>
<evidence type="ECO:0000313" key="15">
    <source>
        <dbReference type="EMBL" id="TWE16617.1"/>
    </source>
</evidence>
<keyword evidence="5 11" id="KW-0460">Magnesium</keyword>
<feature type="domain" description="Thiamine phosphate synthase/TenI" evidence="14">
    <location>
        <begin position="13"/>
        <end position="194"/>
    </location>
</feature>
<sequence>MADARAQLADARLYLCTDARREQGDLPEFLDAVLAGGVDIVQLRDKGLEAKQELEYLEVFADAARRHGKLFSVNDRADVAHAARPQVLHLGQDDLPVPAARAILGEEMIFGRSCHAESEVDAAIAEPGVDYFCTGPVWPTPTKPGRYAPGLGLVSYAAKAVTDRPWFAIGGIDLGNLDEVLAAGARRVVVVRAITGAEDPGAAAAELARRLRSA</sequence>
<comment type="catalytic activity">
    <reaction evidence="8 11 12">
        <text>2-(2-carboxy-4-methylthiazol-5-yl)ethyl phosphate + 4-amino-2-methyl-5-(diphosphooxymethyl)pyrimidine + 2 H(+) = thiamine phosphate + CO2 + diphosphate</text>
        <dbReference type="Rhea" id="RHEA:47848"/>
        <dbReference type="ChEBI" id="CHEBI:15378"/>
        <dbReference type="ChEBI" id="CHEBI:16526"/>
        <dbReference type="ChEBI" id="CHEBI:33019"/>
        <dbReference type="ChEBI" id="CHEBI:37575"/>
        <dbReference type="ChEBI" id="CHEBI:57841"/>
        <dbReference type="ChEBI" id="CHEBI:62890"/>
        <dbReference type="EC" id="2.5.1.3"/>
    </reaction>
</comment>
<gene>
    <name evidence="11" type="primary">thiE</name>
    <name evidence="15" type="ORF">FB465_1600</name>
</gene>
<reference evidence="15 16" key="1">
    <citation type="submission" date="2019-06" db="EMBL/GenBank/DDBJ databases">
        <title>Sequencing the genomes of 1000 actinobacteria strains.</title>
        <authorList>
            <person name="Klenk H.-P."/>
        </authorList>
    </citation>
    <scope>NUCLEOTIDE SEQUENCE [LARGE SCALE GENOMIC DNA]</scope>
    <source>
        <strain evidence="15 16">DSM 41649</strain>
    </source>
</reference>
<dbReference type="GO" id="GO:0005737">
    <property type="term" value="C:cytoplasm"/>
    <property type="evidence" value="ECO:0007669"/>
    <property type="project" value="TreeGrafter"/>
</dbReference>
<keyword evidence="4 11" id="KW-0479">Metal-binding</keyword>
<evidence type="ECO:0000256" key="8">
    <source>
        <dbReference type="ARBA" id="ARBA00047851"/>
    </source>
</evidence>
<evidence type="ECO:0000256" key="3">
    <source>
        <dbReference type="ARBA" id="ARBA00022679"/>
    </source>
</evidence>
<comment type="function">
    <text evidence="1 11">Condenses 4-methyl-5-(beta-hydroxyethyl)thiazole monophosphate (THZ-P) and 2-methyl-4-amino-5-hydroxymethyl pyrimidine pyrophosphate (HMP-PP) to form thiamine monophosphate (TMP).</text>
</comment>
<dbReference type="FunFam" id="3.20.20.70:FF:000178">
    <property type="entry name" value="Thiamine-phosphate synthase"/>
    <property type="match status" value="1"/>
</dbReference>
<dbReference type="InterPro" id="IPR022998">
    <property type="entry name" value="ThiamineP_synth_TenI"/>
</dbReference>
<evidence type="ECO:0000256" key="4">
    <source>
        <dbReference type="ARBA" id="ARBA00022723"/>
    </source>
</evidence>
<dbReference type="UniPathway" id="UPA00060">
    <property type="reaction ID" value="UER00141"/>
</dbReference>
<dbReference type="Proteomes" id="UP000318416">
    <property type="component" value="Unassembled WGS sequence"/>
</dbReference>
<evidence type="ECO:0000259" key="14">
    <source>
        <dbReference type="Pfam" id="PF02581"/>
    </source>
</evidence>
<feature type="binding site" evidence="11">
    <location>
        <position position="74"/>
    </location>
    <ligand>
        <name>4-amino-2-methyl-5-(diphosphooxymethyl)pyrimidine</name>
        <dbReference type="ChEBI" id="CHEBI:57841"/>
    </ligand>
</feature>
<dbReference type="GO" id="GO:0009228">
    <property type="term" value="P:thiamine biosynthetic process"/>
    <property type="evidence" value="ECO:0007669"/>
    <property type="project" value="UniProtKB-KW"/>
</dbReference>
<dbReference type="InterPro" id="IPR034291">
    <property type="entry name" value="TMP_synthase"/>
</dbReference>
<comment type="pathway">
    <text evidence="2 11 13">Cofactor biosynthesis; thiamine diphosphate biosynthesis; thiamine phosphate from 4-amino-2-methyl-5-diphosphomethylpyrimidine and 4-methyl-5-(2-phosphoethyl)-thiazole: step 1/1.</text>
</comment>
<dbReference type="GO" id="GO:0009229">
    <property type="term" value="P:thiamine diphosphate biosynthetic process"/>
    <property type="evidence" value="ECO:0007669"/>
    <property type="project" value="UniProtKB-UniRule"/>
</dbReference>
<dbReference type="RefSeq" id="WP_145788903.1">
    <property type="nucleotide sequence ID" value="NZ_BAAABR010000002.1"/>
</dbReference>
<feature type="binding site" evidence="11">
    <location>
        <position position="94"/>
    </location>
    <ligand>
        <name>Mg(2+)</name>
        <dbReference type="ChEBI" id="CHEBI:18420"/>
    </ligand>
</feature>
<keyword evidence="3 11" id="KW-0808">Transferase</keyword>
<evidence type="ECO:0000256" key="10">
    <source>
        <dbReference type="ARBA" id="ARBA00061123"/>
    </source>
</evidence>
<evidence type="ECO:0000256" key="2">
    <source>
        <dbReference type="ARBA" id="ARBA00005165"/>
    </source>
</evidence>
<evidence type="ECO:0000256" key="1">
    <source>
        <dbReference type="ARBA" id="ARBA00003814"/>
    </source>
</evidence>
<dbReference type="PANTHER" id="PTHR20857:SF15">
    <property type="entry name" value="THIAMINE-PHOSPHATE SYNTHASE"/>
    <property type="match status" value="1"/>
</dbReference>
<keyword evidence="16" id="KW-1185">Reference proteome</keyword>
<comment type="caution">
    <text evidence="11">Lacks conserved residue(s) required for the propagation of feature annotation.</text>
</comment>
<dbReference type="CDD" id="cd00564">
    <property type="entry name" value="TMP_TenI"/>
    <property type="match status" value="1"/>
</dbReference>
<name>A0A561ELW9_9ACTN</name>
<protein>
    <recommendedName>
        <fullName evidence="11">Thiamine-phosphate synthase</fullName>
        <shortName evidence="11">TP synthase</shortName>
        <shortName evidence="11">TPS</shortName>
        <ecNumber evidence="11">2.5.1.3</ecNumber>
    </recommendedName>
    <alternativeName>
        <fullName evidence="11">Thiamine-phosphate pyrophosphorylase</fullName>
        <shortName evidence="11">TMP pyrophosphorylase</shortName>
        <shortName evidence="11">TMP-PPase</shortName>
    </alternativeName>
</protein>
<dbReference type="EMBL" id="VIVR01000001">
    <property type="protein sequence ID" value="TWE16617.1"/>
    <property type="molecule type" value="Genomic_DNA"/>
</dbReference>
<dbReference type="GO" id="GO:0000287">
    <property type="term" value="F:magnesium ion binding"/>
    <property type="evidence" value="ECO:0007669"/>
    <property type="project" value="UniProtKB-UniRule"/>
</dbReference>
<evidence type="ECO:0000256" key="6">
    <source>
        <dbReference type="ARBA" id="ARBA00022977"/>
    </source>
</evidence>
<dbReference type="HAMAP" id="MF_00097">
    <property type="entry name" value="TMP_synthase"/>
    <property type="match status" value="1"/>
</dbReference>
<evidence type="ECO:0000256" key="12">
    <source>
        <dbReference type="RuleBase" id="RU003826"/>
    </source>
</evidence>
<evidence type="ECO:0000256" key="7">
    <source>
        <dbReference type="ARBA" id="ARBA00047334"/>
    </source>
</evidence>
<comment type="similarity">
    <text evidence="10 11 12">Belongs to the thiamine-phosphate synthase family.</text>
</comment>
<feature type="binding site" evidence="11">
    <location>
        <position position="75"/>
    </location>
    <ligand>
        <name>Mg(2+)</name>
        <dbReference type="ChEBI" id="CHEBI:18420"/>
    </ligand>
</feature>
<organism evidence="15 16">
    <name type="scientific">Kitasatospora atroaurantiaca</name>
    <dbReference type="NCBI Taxonomy" id="285545"/>
    <lineage>
        <taxon>Bacteria</taxon>
        <taxon>Bacillati</taxon>
        <taxon>Actinomycetota</taxon>
        <taxon>Actinomycetes</taxon>
        <taxon>Kitasatosporales</taxon>
        <taxon>Streptomycetaceae</taxon>
        <taxon>Kitasatospora</taxon>
    </lineage>
</organism>
<evidence type="ECO:0000313" key="16">
    <source>
        <dbReference type="Proteomes" id="UP000318416"/>
    </source>
</evidence>
<evidence type="ECO:0000256" key="11">
    <source>
        <dbReference type="HAMAP-Rule" id="MF_00097"/>
    </source>
</evidence>
<dbReference type="OrthoDB" id="3243336at2"/>
<accession>A0A561ELW9</accession>
<comment type="caution">
    <text evidence="15">The sequence shown here is derived from an EMBL/GenBank/DDBJ whole genome shotgun (WGS) entry which is preliminary data.</text>
</comment>
<dbReference type="Gene3D" id="3.20.20.70">
    <property type="entry name" value="Aldolase class I"/>
    <property type="match status" value="1"/>
</dbReference>
<feature type="binding site" evidence="11">
    <location>
        <position position="143"/>
    </location>
    <ligand>
        <name>4-amino-2-methyl-5-(diphosphooxymethyl)pyrimidine</name>
        <dbReference type="ChEBI" id="CHEBI:57841"/>
    </ligand>
</feature>
<dbReference type="InterPro" id="IPR036206">
    <property type="entry name" value="ThiamineP_synth_sf"/>
</dbReference>
<evidence type="ECO:0000256" key="13">
    <source>
        <dbReference type="RuleBase" id="RU004253"/>
    </source>
</evidence>
<feature type="binding site" evidence="11">
    <location>
        <position position="113"/>
    </location>
    <ligand>
        <name>4-amino-2-methyl-5-(diphosphooxymethyl)pyrimidine</name>
        <dbReference type="ChEBI" id="CHEBI:57841"/>
    </ligand>
</feature>
<feature type="binding site" evidence="11">
    <location>
        <begin position="140"/>
        <end position="142"/>
    </location>
    <ligand>
        <name>2-[(2R,5Z)-2-carboxy-4-methylthiazol-5(2H)-ylidene]ethyl phosphate</name>
        <dbReference type="ChEBI" id="CHEBI:62899"/>
    </ligand>
</feature>
<dbReference type="InterPro" id="IPR013785">
    <property type="entry name" value="Aldolase_TIM"/>
</dbReference>
<comment type="catalytic activity">
    <reaction evidence="9 11 12">
        <text>2-[(2R,5Z)-2-carboxy-4-methylthiazol-5(2H)-ylidene]ethyl phosphate + 4-amino-2-methyl-5-(diphosphooxymethyl)pyrimidine + 2 H(+) = thiamine phosphate + CO2 + diphosphate</text>
        <dbReference type="Rhea" id="RHEA:47844"/>
        <dbReference type="ChEBI" id="CHEBI:15378"/>
        <dbReference type="ChEBI" id="CHEBI:16526"/>
        <dbReference type="ChEBI" id="CHEBI:33019"/>
        <dbReference type="ChEBI" id="CHEBI:37575"/>
        <dbReference type="ChEBI" id="CHEBI:57841"/>
        <dbReference type="ChEBI" id="CHEBI:62899"/>
        <dbReference type="EC" id="2.5.1.3"/>
    </reaction>
</comment>
<evidence type="ECO:0000256" key="9">
    <source>
        <dbReference type="ARBA" id="ARBA00047883"/>
    </source>
</evidence>
<feature type="binding site" evidence="11">
    <location>
        <position position="171"/>
    </location>
    <ligand>
        <name>2-[(2R,5Z)-2-carboxy-4-methylthiazol-5(2H)-ylidene]ethyl phosphate</name>
        <dbReference type="ChEBI" id="CHEBI:62899"/>
    </ligand>
</feature>
<comment type="cofactor">
    <cofactor evidence="11">
        <name>Mg(2+)</name>
        <dbReference type="ChEBI" id="CHEBI:18420"/>
    </cofactor>
    <text evidence="11">Binds 1 Mg(2+) ion per subunit.</text>
</comment>